<accession>A0A0A9GUY0</accession>
<reference evidence="1" key="1">
    <citation type="submission" date="2014-09" db="EMBL/GenBank/DDBJ databases">
        <authorList>
            <person name="Magalhaes I.L.F."/>
            <person name="Oliveira U."/>
            <person name="Santos F.R."/>
            <person name="Vidigal T.H.D.A."/>
            <person name="Brescovit A.D."/>
            <person name="Santos A.J."/>
        </authorList>
    </citation>
    <scope>NUCLEOTIDE SEQUENCE</scope>
    <source>
        <tissue evidence="1">Shoot tissue taken approximately 20 cm above the soil surface</tissue>
    </source>
</reference>
<reference evidence="1" key="2">
    <citation type="journal article" date="2015" name="Data Brief">
        <title>Shoot transcriptome of the giant reed, Arundo donax.</title>
        <authorList>
            <person name="Barrero R.A."/>
            <person name="Guerrero F.D."/>
            <person name="Moolhuijzen P."/>
            <person name="Goolsby J.A."/>
            <person name="Tidwell J."/>
            <person name="Bellgard S.E."/>
            <person name="Bellgard M.I."/>
        </authorList>
    </citation>
    <scope>NUCLEOTIDE SEQUENCE</scope>
    <source>
        <tissue evidence="1">Shoot tissue taken approximately 20 cm above the soil surface</tissue>
    </source>
</reference>
<organism evidence="1">
    <name type="scientific">Arundo donax</name>
    <name type="common">Giant reed</name>
    <name type="synonym">Donax arundinaceus</name>
    <dbReference type="NCBI Taxonomy" id="35708"/>
    <lineage>
        <taxon>Eukaryota</taxon>
        <taxon>Viridiplantae</taxon>
        <taxon>Streptophyta</taxon>
        <taxon>Embryophyta</taxon>
        <taxon>Tracheophyta</taxon>
        <taxon>Spermatophyta</taxon>
        <taxon>Magnoliopsida</taxon>
        <taxon>Liliopsida</taxon>
        <taxon>Poales</taxon>
        <taxon>Poaceae</taxon>
        <taxon>PACMAD clade</taxon>
        <taxon>Arundinoideae</taxon>
        <taxon>Arundineae</taxon>
        <taxon>Arundo</taxon>
    </lineage>
</organism>
<name>A0A0A9GUY0_ARUDO</name>
<evidence type="ECO:0000313" key="1">
    <source>
        <dbReference type="EMBL" id="JAE28815.1"/>
    </source>
</evidence>
<dbReference type="AlphaFoldDB" id="A0A0A9GUY0"/>
<dbReference type="EMBL" id="GBRH01169081">
    <property type="protein sequence ID" value="JAE28815.1"/>
    <property type="molecule type" value="Transcribed_RNA"/>
</dbReference>
<protein>
    <submittedName>
        <fullName evidence="1">ABAH3</fullName>
    </submittedName>
</protein>
<proteinExistence type="predicted"/>
<sequence length="45" mass="4716">MRTSISSLASSFPGHACTPFPNGMKVFGRGATLNLEGSNLCGSWK</sequence>